<dbReference type="AlphaFoldDB" id="A0A1T4T6V4"/>
<dbReference type="EMBL" id="FUWZ01000004">
    <property type="protein sequence ID" value="SKA36049.1"/>
    <property type="molecule type" value="Genomic_DNA"/>
</dbReference>
<feature type="signal peptide" evidence="1">
    <location>
        <begin position="1"/>
        <end position="19"/>
    </location>
</feature>
<dbReference type="OrthoDB" id="752487at2"/>
<dbReference type="PROSITE" id="PS51257">
    <property type="entry name" value="PROKAR_LIPOPROTEIN"/>
    <property type="match status" value="1"/>
</dbReference>
<sequence>MKKKLVLLLMAIITLSCKKQITIDLPDMVNQPVINLLMAKDSFITALVTKSQYLGPMNSDPRFGFSTIPDAKVTLYENGGYKEELQRITNIWGTYYKSTVKARPGIAYRVTVAVNGYPEMEGTDSIPPSTIPGNLTFRKVASDDSKSKANITLELIDKPGEKNYYRIRMYEHLTDNDTTMALAGLSFISSDPYDILFGKKERREFFTDDQFFDGHTRRLNFIVSSDLGFKHPLELEVTTLTYSSYNYLFSSFLAEEKNEDVLSEKVIVFSNVLHGLGIVGGMSIERYKIIY</sequence>
<dbReference type="Proteomes" id="UP000190367">
    <property type="component" value="Unassembled WGS sequence"/>
</dbReference>
<gene>
    <name evidence="2" type="ORF">SAMN04488128_10443</name>
</gene>
<evidence type="ECO:0000313" key="3">
    <source>
        <dbReference type="Proteomes" id="UP000190367"/>
    </source>
</evidence>
<name>A0A1T4T6V4_9BACT</name>
<dbReference type="STRING" id="634771.SAMN04488128_10443"/>
<keyword evidence="1" id="KW-0732">Signal</keyword>
<reference evidence="3" key="1">
    <citation type="submission" date="2017-02" db="EMBL/GenBank/DDBJ databases">
        <authorList>
            <person name="Varghese N."/>
            <person name="Submissions S."/>
        </authorList>
    </citation>
    <scope>NUCLEOTIDE SEQUENCE [LARGE SCALE GENOMIC DNA]</scope>
    <source>
        <strain evidence="3">DSM 22224</strain>
    </source>
</reference>
<dbReference type="InterPro" id="IPR025345">
    <property type="entry name" value="DUF4249"/>
</dbReference>
<evidence type="ECO:0000313" key="2">
    <source>
        <dbReference type="EMBL" id="SKA36049.1"/>
    </source>
</evidence>
<feature type="chain" id="PRO_5012504552" description="DUF4249 domain-containing protein" evidence="1">
    <location>
        <begin position="20"/>
        <end position="291"/>
    </location>
</feature>
<evidence type="ECO:0008006" key="4">
    <source>
        <dbReference type="Google" id="ProtNLM"/>
    </source>
</evidence>
<dbReference type="RefSeq" id="WP_078671415.1">
    <property type="nucleotide sequence ID" value="NZ_FUWZ01000004.1"/>
</dbReference>
<proteinExistence type="predicted"/>
<accession>A0A1T4T6V4</accession>
<dbReference type="Pfam" id="PF14054">
    <property type="entry name" value="DUF4249"/>
    <property type="match status" value="1"/>
</dbReference>
<organism evidence="2 3">
    <name type="scientific">Chitinophaga eiseniae</name>
    <dbReference type="NCBI Taxonomy" id="634771"/>
    <lineage>
        <taxon>Bacteria</taxon>
        <taxon>Pseudomonadati</taxon>
        <taxon>Bacteroidota</taxon>
        <taxon>Chitinophagia</taxon>
        <taxon>Chitinophagales</taxon>
        <taxon>Chitinophagaceae</taxon>
        <taxon>Chitinophaga</taxon>
    </lineage>
</organism>
<evidence type="ECO:0000256" key="1">
    <source>
        <dbReference type="SAM" id="SignalP"/>
    </source>
</evidence>
<protein>
    <recommendedName>
        <fullName evidence="4">DUF4249 domain-containing protein</fullName>
    </recommendedName>
</protein>
<keyword evidence="3" id="KW-1185">Reference proteome</keyword>